<keyword evidence="9 11" id="KW-0472">Membrane</keyword>
<evidence type="ECO:0000256" key="1">
    <source>
        <dbReference type="ARBA" id="ARBA00004429"/>
    </source>
</evidence>
<evidence type="ECO:0000259" key="12">
    <source>
        <dbReference type="PROSITE" id="PS50893"/>
    </source>
</evidence>
<dbReference type="SMART" id="SM00382">
    <property type="entry name" value="AAA"/>
    <property type="match status" value="1"/>
</dbReference>
<sequence>MIRDLHALLDDTGKRQLRALLLRITAAAVLQALAGCTLIPLLSAVFTEDWGRTWTWTGVLAGLVLVHHVLILRNHLRSGELSSRLLRLLHTRLGETLTTIPLGWFGAGRSAKVNRLVTKTALDVATAPAHLVAPVITAFVAPATIIAVTLVIRWEIGLALLIGAPLPLLAYRLYLRVIERVENDWEAGTNRASAQVLEYATQQPVLRAYGRGADEGGPLGAAFAEQDAQARRMVIGSSAASAPLFLALQTVLTAVLALVVHLSLAGDADIAVLLAVMVLAVRFVEPLTAVAEVAGGLRIAAVGMRRFQEVLSVEPLAEPAEAAPAGAPTVEFREVEFGYEPGRPVLRSLSFSAAPGTLTALVGPSGAGKSTVLSLIARFYDPEPGAGTVLVGGRDIRELGTEALMRQLSLVSQDPYLFEDTIENNILLARPGATREELERVARLARVDEIVGRLPDGWDTRVGEGGSTLSGGERQRVSIARALLKDAPIVLLDEVTSSLDAENERLVQQAIARLAEDRTVLVVAHRLQTVRGADRIIVLDEGRVTESGTHTELMEHDGTYRRFVELREQADSWKLTPR</sequence>
<dbReference type="GO" id="GO:0034040">
    <property type="term" value="F:ATPase-coupled lipid transmembrane transporter activity"/>
    <property type="evidence" value="ECO:0007669"/>
    <property type="project" value="TreeGrafter"/>
</dbReference>
<dbReference type="InterPro" id="IPR017871">
    <property type="entry name" value="ABC_transporter-like_CS"/>
</dbReference>
<evidence type="ECO:0000256" key="10">
    <source>
        <dbReference type="ARBA" id="ARBA00023455"/>
    </source>
</evidence>
<evidence type="ECO:0000256" key="2">
    <source>
        <dbReference type="ARBA" id="ARBA00022448"/>
    </source>
</evidence>
<evidence type="ECO:0000256" key="9">
    <source>
        <dbReference type="ARBA" id="ARBA00023136"/>
    </source>
</evidence>
<keyword evidence="2" id="KW-0813">Transport</keyword>
<dbReference type="PROSITE" id="PS00211">
    <property type="entry name" value="ABC_TRANSPORTER_1"/>
    <property type="match status" value="1"/>
</dbReference>
<evidence type="ECO:0000256" key="11">
    <source>
        <dbReference type="SAM" id="Phobius"/>
    </source>
</evidence>
<feature type="transmembrane region" description="Helical" evidence="11">
    <location>
        <begin position="158"/>
        <end position="175"/>
    </location>
</feature>
<reference evidence="14" key="1">
    <citation type="journal article" date="2014" name="Int. J. Syst. Evol. Microbiol.">
        <title>Complete genome sequence of Corynebacterium casei LMG S-19264T (=DSM 44701T), isolated from a smear-ripened cheese.</title>
        <authorList>
            <consortium name="US DOE Joint Genome Institute (JGI-PGF)"/>
            <person name="Walter F."/>
            <person name="Albersmeier A."/>
            <person name="Kalinowski J."/>
            <person name="Ruckert C."/>
        </authorList>
    </citation>
    <scope>NUCLEOTIDE SEQUENCE</scope>
    <source>
        <strain evidence="14">JCM 4988</strain>
    </source>
</reference>
<keyword evidence="4" id="KW-0997">Cell inner membrane</keyword>
<feature type="transmembrane region" description="Helical" evidence="11">
    <location>
        <begin position="54"/>
        <end position="72"/>
    </location>
</feature>
<feature type="domain" description="ABC transmembrane type-1" evidence="13">
    <location>
        <begin position="44"/>
        <end position="297"/>
    </location>
</feature>
<reference evidence="14" key="2">
    <citation type="submission" date="2020-09" db="EMBL/GenBank/DDBJ databases">
        <authorList>
            <person name="Sun Q."/>
            <person name="Ohkuma M."/>
        </authorList>
    </citation>
    <scope>NUCLEOTIDE SEQUENCE</scope>
    <source>
        <strain evidence="14">JCM 4988</strain>
    </source>
</reference>
<dbReference type="PROSITE" id="PS50893">
    <property type="entry name" value="ABC_TRANSPORTER_2"/>
    <property type="match status" value="1"/>
</dbReference>
<dbReference type="PANTHER" id="PTHR24221">
    <property type="entry name" value="ATP-BINDING CASSETTE SUB-FAMILY B"/>
    <property type="match status" value="1"/>
</dbReference>
<keyword evidence="15" id="KW-1185">Reference proteome</keyword>
<dbReference type="FunFam" id="3.40.50.300:FF:000221">
    <property type="entry name" value="Multidrug ABC transporter ATP-binding protein"/>
    <property type="match status" value="1"/>
</dbReference>
<dbReference type="GO" id="GO:0140359">
    <property type="term" value="F:ABC-type transporter activity"/>
    <property type="evidence" value="ECO:0007669"/>
    <property type="project" value="InterPro"/>
</dbReference>
<evidence type="ECO:0000259" key="13">
    <source>
        <dbReference type="PROSITE" id="PS50929"/>
    </source>
</evidence>
<dbReference type="Gene3D" id="3.40.50.300">
    <property type="entry name" value="P-loop containing nucleotide triphosphate hydrolases"/>
    <property type="match status" value="1"/>
</dbReference>
<name>A0A918UWW1_9ACTN</name>
<organism evidence="14 15">
    <name type="scientific">Streptomyces inusitatus</name>
    <dbReference type="NCBI Taxonomy" id="68221"/>
    <lineage>
        <taxon>Bacteria</taxon>
        <taxon>Bacillati</taxon>
        <taxon>Actinomycetota</taxon>
        <taxon>Actinomycetes</taxon>
        <taxon>Kitasatosporales</taxon>
        <taxon>Streptomycetaceae</taxon>
        <taxon>Streptomyces</taxon>
    </lineage>
</organism>
<feature type="transmembrane region" description="Helical" evidence="11">
    <location>
        <begin position="242"/>
        <end position="264"/>
    </location>
</feature>
<evidence type="ECO:0000313" key="14">
    <source>
        <dbReference type="EMBL" id="GGZ38803.1"/>
    </source>
</evidence>
<comment type="similarity">
    <text evidence="10">Belongs to the ABC transporter superfamily. Siderophore-Fe(3+) uptake transporter (SIUT) (TC 3.A.1.21) family.</text>
</comment>
<feature type="transmembrane region" description="Helical" evidence="11">
    <location>
        <begin position="131"/>
        <end position="152"/>
    </location>
</feature>
<dbReference type="PROSITE" id="PS50929">
    <property type="entry name" value="ABC_TM1F"/>
    <property type="match status" value="1"/>
</dbReference>
<dbReference type="InterPro" id="IPR011527">
    <property type="entry name" value="ABC1_TM_dom"/>
</dbReference>
<accession>A0A918UWW1</accession>
<evidence type="ECO:0000256" key="6">
    <source>
        <dbReference type="ARBA" id="ARBA00022741"/>
    </source>
</evidence>
<evidence type="ECO:0000256" key="4">
    <source>
        <dbReference type="ARBA" id="ARBA00022519"/>
    </source>
</evidence>
<dbReference type="EMBL" id="BMWG01000010">
    <property type="protein sequence ID" value="GGZ38803.1"/>
    <property type="molecule type" value="Genomic_DNA"/>
</dbReference>
<dbReference type="GO" id="GO:0005886">
    <property type="term" value="C:plasma membrane"/>
    <property type="evidence" value="ECO:0007669"/>
    <property type="project" value="UniProtKB-SubCell"/>
</dbReference>
<dbReference type="Proteomes" id="UP000630936">
    <property type="component" value="Unassembled WGS sequence"/>
</dbReference>
<dbReference type="AlphaFoldDB" id="A0A918UWW1"/>
<comment type="subcellular location">
    <subcellularLocation>
        <location evidence="1">Cell inner membrane</location>
        <topology evidence="1">Multi-pass membrane protein</topology>
    </subcellularLocation>
</comment>
<proteinExistence type="inferred from homology"/>
<dbReference type="InterPro" id="IPR003439">
    <property type="entry name" value="ABC_transporter-like_ATP-bd"/>
</dbReference>
<evidence type="ECO:0000256" key="3">
    <source>
        <dbReference type="ARBA" id="ARBA00022475"/>
    </source>
</evidence>
<dbReference type="GO" id="GO:0016887">
    <property type="term" value="F:ATP hydrolysis activity"/>
    <property type="evidence" value="ECO:0007669"/>
    <property type="project" value="InterPro"/>
</dbReference>
<dbReference type="InterPro" id="IPR036640">
    <property type="entry name" value="ABC1_TM_sf"/>
</dbReference>
<feature type="transmembrane region" description="Helical" evidence="11">
    <location>
        <begin position="20"/>
        <end position="42"/>
    </location>
</feature>
<dbReference type="InterPro" id="IPR027417">
    <property type="entry name" value="P-loop_NTPase"/>
</dbReference>
<dbReference type="InterPro" id="IPR003593">
    <property type="entry name" value="AAA+_ATPase"/>
</dbReference>
<comment type="caution">
    <text evidence="14">The sequence shown here is derived from an EMBL/GenBank/DDBJ whole genome shotgun (WGS) entry which is preliminary data.</text>
</comment>
<evidence type="ECO:0000256" key="5">
    <source>
        <dbReference type="ARBA" id="ARBA00022692"/>
    </source>
</evidence>
<dbReference type="GO" id="GO:0005524">
    <property type="term" value="F:ATP binding"/>
    <property type="evidence" value="ECO:0007669"/>
    <property type="project" value="UniProtKB-KW"/>
</dbReference>
<dbReference type="PANTHER" id="PTHR24221:SF654">
    <property type="entry name" value="ATP-BINDING CASSETTE SUB-FAMILY B MEMBER 6"/>
    <property type="match status" value="1"/>
</dbReference>
<dbReference type="Pfam" id="PF00664">
    <property type="entry name" value="ABC_membrane"/>
    <property type="match status" value="1"/>
</dbReference>
<dbReference type="InterPro" id="IPR039421">
    <property type="entry name" value="Type_1_exporter"/>
</dbReference>
<keyword evidence="8 11" id="KW-1133">Transmembrane helix</keyword>
<dbReference type="Pfam" id="PF00005">
    <property type="entry name" value="ABC_tran"/>
    <property type="match status" value="1"/>
</dbReference>
<dbReference type="SUPFAM" id="SSF52540">
    <property type="entry name" value="P-loop containing nucleoside triphosphate hydrolases"/>
    <property type="match status" value="1"/>
</dbReference>
<keyword evidence="5 11" id="KW-0812">Transmembrane</keyword>
<evidence type="ECO:0000256" key="7">
    <source>
        <dbReference type="ARBA" id="ARBA00022840"/>
    </source>
</evidence>
<protein>
    <submittedName>
        <fullName evidence="14">ABC transporter ATP-binding protein</fullName>
    </submittedName>
</protein>
<keyword evidence="6" id="KW-0547">Nucleotide-binding</keyword>
<keyword evidence="7 14" id="KW-0067">ATP-binding</keyword>
<dbReference type="SUPFAM" id="SSF90123">
    <property type="entry name" value="ABC transporter transmembrane region"/>
    <property type="match status" value="1"/>
</dbReference>
<evidence type="ECO:0000313" key="15">
    <source>
        <dbReference type="Proteomes" id="UP000630936"/>
    </source>
</evidence>
<dbReference type="Gene3D" id="1.20.1560.10">
    <property type="entry name" value="ABC transporter type 1, transmembrane domain"/>
    <property type="match status" value="1"/>
</dbReference>
<feature type="domain" description="ABC transporter" evidence="12">
    <location>
        <begin position="330"/>
        <end position="566"/>
    </location>
</feature>
<gene>
    <name evidence="14" type="ORF">GCM10010387_36210</name>
</gene>
<keyword evidence="3" id="KW-1003">Cell membrane</keyword>
<dbReference type="RefSeq" id="WP_190124145.1">
    <property type="nucleotide sequence ID" value="NZ_BMWG01000010.1"/>
</dbReference>
<evidence type="ECO:0000256" key="8">
    <source>
        <dbReference type="ARBA" id="ARBA00022989"/>
    </source>
</evidence>